<dbReference type="EMBL" id="JH660640">
    <property type="protein sequence ID" value="EIM30003.1"/>
    <property type="molecule type" value="Genomic_DNA"/>
</dbReference>
<comment type="subcellular location">
    <subcellularLocation>
        <location evidence="1">Cell membrane</location>
        <topology evidence="1">Multi-pass membrane protein</topology>
    </subcellularLocation>
</comment>
<dbReference type="PATRIC" id="fig|864069.3.peg.1466"/>
<evidence type="ECO:0000259" key="7">
    <source>
        <dbReference type="Pfam" id="PF05425"/>
    </source>
</evidence>
<keyword evidence="3 6" id="KW-0812">Transmembrane</keyword>
<sequence>MSVGQSDPIIRVGLWSARFILMLSLIIGVGGVGYFTLIGRYDPKAGDTIISVALCAGLVSTLPLLALQGLDSLGAPLPDLLTAAVWKAGLYATSYGGSILIAATALTVAYAARLFKYTSSAGVLLSLTALLLTGVASASAGHAATAPPRGLTTLAVFLHVVAVLLWMGSLIPLVVTLTRERSDASWILRQFSSSVPGIVAILGASGLVLAVVQVRTVSALWTTDYGVVLLVKLALVISILFLALVNRYWLTEAVIADDRRATRWLIRSASTEIVLGSLVIAVLGLWRFTPPPRALLLAPSDVAVQYTKISKDGVSATLTAKPPVVGPLRIEVSEIRIGGERVKPLSVKIELDKPSYGIGPFVREARQQGDVYLGDGFVLPLDGFWIIRVTLLITEFRSVTLTDVFDIAKGTS</sequence>
<dbReference type="AlphaFoldDB" id="I4Z1B1"/>
<dbReference type="InterPro" id="IPR008457">
    <property type="entry name" value="Cu-R_CopD_dom"/>
</dbReference>
<protein>
    <submittedName>
        <fullName evidence="8">Putative copper export protein</fullName>
    </submittedName>
</protein>
<reference evidence="8 9" key="1">
    <citation type="submission" date="2012-02" db="EMBL/GenBank/DDBJ databases">
        <title>Improved High-Quality Draft sequence of Microvirga sp. WSM3557.</title>
        <authorList>
            <consortium name="US DOE Joint Genome Institute"/>
            <person name="Lucas S."/>
            <person name="Han J."/>
            <person name="Lapidus A."/>
            <person name="Cheng J.-F."/>
            <person name="Goodwin L."/>
            <person name="Pitluck S."/>
            <person name="Peters L."/>
            <person name="Zhang X."/>
            <person name="Detter J.C."/>
            <person name="Han C."/>
            <person name="Tapia R."/>
            <person name="Land M."/>
            <person name="Hauser L."/>
            <person name="Kyrpides N."/>
            <person name="Ivanova N."/>
            <person name="Pagani I."/>
            <person name="Brau L."/>
            <person name="Yates R."/>
            <person name="O'Hara G."/>
            <person name="Rui T."/>
            <person name="Howieson J."/>
            <person name="Reeve W."/>
            <person name="Woyke T."/>
        </authorList>
    </citation>
    <scope>NUCLEOTIDE SEQUENCE [LARGE SCALE GENOMIC DNA]</scope>
    <source>
        <strain evidence="8 9">WSM3557</strain>
    </source>
</reference>
<dbReference type="eggNOG" id="COG1276">
    <property type="taxonomic scope" value="Bacteria"/>
</dbReference>
<evidence type="ECO:0000256" key="6">
    <source>
        <dbReference type="SAM" id="Phobius"/>
    </source>
</evidence>
<evidence type="ECO:0000256" key="5">
    <source>
        <dbReference type="ARBA" id="ARBA00023136"/>
    </source>
</evidence>
<evidence type="ECO:0000313" key="9">
    <source>
        <dbReference type="Proteomes" id="UP000003947"/>
    </source>
</evidence>
<feature type="transmembrane region" description="Helical" evidence="6">
    <location>
        <begin position="225"/>
        <end position="244"/>
    </location>
</feature>
<keyword evidence="2" id="KW-1003">Cell membrane</keyword>
<feature type="domain" description="Copper resistance protein D" evidence="7">
    <location>
        <begin position="187"/>
        <end position="285"/>
    </location>
</feature>
<accession>I4Z1B1</accession>
<keyword evidence="9" id="KW-1185">Reference proteome</keyword>
<evidence type="ECO:0000256" key="2">
    <source>
        <dbReference type="ARBA" id="ARBA00022475"/>
    </source>
</evidence>
<feature type="transmembrane region" description="Helical" evidence="6">
    <location>
        <begin position="123"/>
        <end position="144"/>
    </location>
</feature>
<evidence type="ECO:0000313" key="8">
    <source>
        <dbReference type="EMBL" id="EIM30003.1"/>
    </source>
</evidence>
<organism evidence="8 9">
    <name type="scientific">Microvirga lotononidis</name>
    <dbReference type="NCBI Taxonomy" id="864069"/>
    <lineage>
        <taxon>Bacteria</taxon>
        <taxon>Pseudomonadati</taxon>
        <taxon>Pseudomonadota</taxon>
        <taxon>Alphaproteobacteria</taxon>
        <taxon>Hyphomicrobiales</taxon>
        <taxon>Methylobacteriaceae</taxon>
        <taxon>Microvirga</taxon>
    </lineage>
</organism>
<keyword evidence="4 6" id="KW-1133">Transmembrane helix</keyword>
<feature type="transmembrane region" description="Helical" evidence="6">
    <location>
        <begin position="156"/>
        <end position="175"/>
    </location>
</feature>
<feature type="transmembrane region" description="Helical" evidence="6">
    <location>
        <begin position="12"/>
        <end position="37"/>
    </location>
</feature>
<feature type="transmembrane region" description="Helical" evidence="6">
    <location>
        <begin position="90"/>
        <end position="111"/>
    </location>
</feature>
<name>I4Z1B1_9HYPH</name>
<evidence type="ECO:0000256" key="4">
    <source>
        <dbReference type="ARBA" id="ARBA00022989"/>
    </source>
</evidence>
<dbReference type="InterPro" id="IPR032694">
    <property type="entry name" value="CopC/D"/>
</dbReference>
<dbReference type="GO" id="GO:0005886">
    <property type="term" value="C:plasma membrane"/>
    <property type="evidence" value="ECO:0007669"/>
    <property type="project" value="UniProtKB-SubCell"/>
</dbReference>
<evidence type="ECO:0000256" key="3">
    <source>
        <dbReference type="ARBA" id="ARBA00022692"/>
    </source>
</evidence>
<dbReference type="PANTHER" id="PTHR34820">
    <property type="entry name" value="INNER MEMBRANE PROTEIN YEBZ"/>
    <property type="match status" value="1"/>
</dbReference>
<evidence type="ECO:0000256" key="1">
    <source>
        <dbReference type="ARBA" id="ARBA00004651"/>
    </source>
</evidence>
<dbReference type="Proteomes" id="UP000003947">
    <property type="component" value="Unassembled WGS sequence"/>
</dbReference>
<feature type="transmembrane region" description="Helical" evidence="6">
    <location>
        <begin position="195"/>
        <end position="213"/>
    </location>
</feature>
<feature type="transmembrane region" description="Helical" evidence="6">
    <location>
        <begin position="264"/>
        <end position="286"/>
    </location>
</feature>
<gene>
    <name evidence="8" type="ORF">MicloDRAFT_00013240</name>
</gene>
<dbReference type="Pfam" id="PF05425">
    <property type="entry name" value="CopD"/>
    <property type="match status" value="1"/>
</dbReference>
<dbReference type="HOGENOM" id="CLU_023176_2_0_5"/>
<dbReference type="STRING" id="864069.MicloDRAFT_00013240"/>
<dbReference type="RefSeq" id="WP_009490164.1">
    <property type="nucleotide sequence ID" value="NZ_CP141050.1"/>
</dbReference>
<keyword evidence="5 6" id="KW-0472">Membrane</keyword>
<dbReference type="GO" id="GO:0006825">
    <property type="term" value="P:copper ion transport"/>
    <property type="evidence" value="ECO:0007669"/>
    <property type="project" value="InterPro"/>
</dbReference>
<feature type="transmembrane region" description="Helical" evidence="6">
    <location>
        <begin position="49"/>
        <end position="70"/>
    </location>
</feature>
<dbReference type="PANTHER" id="PTHR34820:SF4">
    <property type="entry name" value="INNER MEMBRANE PROTEIN YEBZ"/>
    <property type="match status" value="1"/>
</dbReference>
<proteinExistence type="predicted"/>